<dbReference type="EMBL" id="BAABAB010000043">
    <property type="protein sequence ID" value="GAA3636787.1"/>
    <property type="molecule type" value="Genomic_DNA"/>
</dbReference>
<dbReference type="RefSeq" id="WP_344808664.1">
    <property type="nucleotide sequence ID" value="NZ_BAABAB010000043.1"/>
</dbReference>
<comment type="caution">
    <text evidence="9">The sequence shown here is derived from an EMBL/GenBank/DDBJ whole genome shotgun (WGS) entry which is preliminary data.</text>
</comment>
<feature type="transmembrane region" description="Helical" evidence="8">
    <location>
        <begin position="196"/>
        <end position="217"/>
    </location>
</feature>
<keyword evidence="10" id="KW-1185">Reference proteome</keyword>
<keyword evidence="7 8" id="KW-0472">Membrane</keyword>
<feature type="transmembrane region" description="Helical" evidence="8">
    <location>
        <begin position="140"/>
        <end position="163"/>
    </location>
</feature>
<evidence type="ECO:0000256" key="7">
    <source>
        <dbReference type="ARBA" id="ARBA00023136"/>
    </source>
</evidence>
<sequence>MIAATIGMVLLTGLSLLFLYEVRRTLVWLVVALLFTVTLYPAVGWVQRHLTRTHRLLATLLVFLLVLILIAGLITLFAIPLAREGVAFVQQLPYMIDEAKAGRGVVGRLLNRTNAIHYIEANQDRIRALLTGLTAPAARVVQTVATGVAGVITIFVLALLMAFEGPKLVDGALSLIDDPERRQRIAHVSTGCAKSITGYVSGNLLISVICGGLIYGALKIMGVPFAGLIAIFVAFADLIPLIGATLGAIVAVTAAALHSLPALIVVAAFFVAYQQVENHVLQPLILSRTVKLNPLAVIVAILVGVELAGILGALLAIPFAGIIQVIVRDLWDHRKGAPHELITTNGNVLATTPPPTPASGG</sequence>
<comment type="subcellular location">
    <subcellularLocation>
        <location evidence="1">Cell membrane</location>
        <topology evidence="1">Multi-pass membrane protein</topology>
    </subcellularLocation>
</comment>
<gene>
    <name evidence="9" type="ORF">GCM10022236_44160</name>
</gene>
<evidence type="ECO:0000256" key="5">
    <source>
        <dbReference type="ARBA" id="ARBA00022692"/>
    </source>
</evidence>
<accession>A0ABP7ANZ2</accession>
<keyword evidence="4" id="KW-1003">Cell membrane</keyword>
<dbReference type="InterPro" id="IPR002549">
    <property type="entry name" value="AI-2E-like"/>
</dbReference>
<keyword evidence="6 8" id="KW-1133">Transmembrane helix</keyword>
<evidence type="ECO:0000256" key="1">
    <source>
        <dbReference type="ARBA" id="ARBA00004651"/>
    </source>
</evidence>
<evidence type="ECO:0000256" key="6">
    <source>
        <dbReference type="ARBA" id="ARBA00022989"/>
    </source>
</evidence>
<dbReference type="PANTHER" id="PTHR21716:SF53">
    <property type="entry name" value="PERMEASE PERM-RELATED"/>
    <property type="match status" value="1"/>
</dbReference>
<evidence type="ECO:0000256" key="4">
    <source>
        <dbReference type="ARBA" id="ARBA00022475"/>
    </source>
</evidence>
<feature type="transmembrane region" description="Helical" evidence="8">
    <location>
        <begin position="249"/>
        <end position="274"/>
    </location>
</feature>
<evidence type="ECO:0000313" key="10">
    <source>
        <dbReference type="Proteomes" id="UP001501490"/>
    </source>
</evidence>
<evidence type="ECO:0000256" key="2">
    <source>
        <dbReference type="ARBA" id="ARBA00009773"/>
    </source>
</evidence>
<feature type="transmembrane region" description="Helical" evidence="8">
    <location>
        <begin position="58"/>
        <end position="79"/>
    </location>
</feature>
<evidence type="ECO:0000313" key="9">
    <source>
        <dbReference type="EMBL" id="GAA3636787.1"/>
    </source>
</evidence>
<feature type="transmembrane region" description="Helical" evidence="8">
    <location>
        <begin position="294"/>
        <end position="327"/>
    </location>
</feature>
<keyword evidence="5 8" id="KW-0812">Transmembrane</keyword>
<protein>
    <submittedName>
        <fullName evidence="9">AI-2E family transporter</fullName>
    </submittedName>
</protein>
<evidence type="ECO:0000256" key="3">
    <source>
        <dbReference type="ARBA" id="ARBA00022448"/>
    </source>
</evidence>
<dbReference type="PANTHER" id="PTHR21716">
    <property type="entry name" value="TRANSMEMBRANE PROTEIN"/>
    <property type="match status" value="1"/>
</dbReference>
<feature type="transmembrane region" description="Helical" evidence="8">
    <location>
        <begin position="223"/>
        <end position="242"/>
    </location>
</feature>
<name>A0ABP7ANZ2_9ACTN</name>
<dbReference type="Pfam" id="PF01594">
    <property type="entry name" value="AI-2E_transport"/>
    <property type="match status" value="1"/>
</dbReference>
<feature type="transmembrane region" description="Helical" evidence="8">
    <location>
        <begin position="27"/>
        <end position="46"/>
    </location>
</feature>
<dbReference type="Proteomes" id="UP001501490">
    <property type="component" value="Unassembled WGS sequence"/>
</dbReference>
<keyword evidence="3" id="KW-0813">Transport</keyword>
<evidence type="ECO:0000256" key="8">
    <source>
        <dbReference type="SAM" id="Phobius"/>
    </source>
</evidence>
<proteinExistence type="inferred from homology"/>
<organism evidence="9 10">
    <name type="scientific">Microlunatus ginsengisoli</name>
    <dbReference type="NCBI Taxonomy" id="363863"/>
    <lineage>
        <taxon>Bacteria</taxon>
        <taxon>Bacillati</taxon>
        <taxon>Actinomycetota</taxon>
        <taxon>Actinomycetes</taxon>
        <taxon>Propionibacteriales</taxon>
        <taxon>Propionibacteriaceae</taxon>
        <taxon>Microlunatus</taxon>
    </lineage>
</organism>
<comment type="similarity">
    <text evidence="2">Belongs to the autoinducer-2 exporter (AI-2E) (TC 2.A.86) family.</text>
</comment>
<reference evidence="10" key="1">
    <citation type="journal article" date="2019" name="Int. J. Syst. Evol. Microbiol.">
        <title>The Global Catalogue of Microorganisms (GCM) 10K type strain sequencing project: providing services to taxonomists for standard genome sequencing and annotation.</title>
        <authorList>
            <consortium name="The Broad Institute Genomics Platform"/>
            <consortium name="The Broad Institute Genome Sequencing Center for Infectious Disease"/>
            <person name="Wu L."/>
            <person name="Ma J."/>
        </authorList>
    </citation>
    <scope>NUCLEOTIDE SEQUENCE [LARGE SCALE GENOMIC DNA]</scope>
    <source>
        <strain evidence="10">JCM 16929</strain>
    </source>
</reference>